<evidence type="ECO:0000313" key="4">
    <source>
        <dbReference type="Proteomes" id="UP001470230"/>
    </source>
</evidence>
<evidence type="ECO:0000313" key="3">
    <source>
        <dbReference type="EMBL" id="KAK8882034.1"/>
    </source>
</evidence>
<proteinExistence type="predicted"/>
<reference evidence="3 4" key="1">
    <citation type="submission" date="2024-04" db="EMBL/GenBank/DDBJ databases">
        <title>Tritrichomonas musculus Genome.</title>
        <authorList>
            <person name="Alves-Ferreira E."/>
            <person name="Grigg M."/>
            <person name="Lorenzi H."/>
            <person name="Galac M."/>
        </authorList>
    </citation>
    <scope>NUCLEOTIDE SEQUENCE [LARGE SCALE GENOMIC DNA]</scope>
    <source>
        <strain evidence="3 4">EAF2021</strain>
    </source>
</reference>
<sequence>MSKTPIKEIKSENTFKETPKARINRTNSFRRSSITPINDKKESNNIPPEDMKRIEREIEARLRLKLKVEYSQRYHLLQDQYDQEMMSSSINMSSSFFDNYSIASSSQSDVNYRSGVSQNELNCQKQKYQEQVTEKQKNIQMLDNIKNELTELLILQEQLQDEQRVLSSQIGEAYSRNSDLIIELSKLREKSNKENKIDDTMSFGLYPSEEKNVQFKSTQIEIKESENDANEEKSSPIEKDTSNQKNKNDVKAIPAPFGNGKDVKMDQIWRKSKLFSPGI</sequence>
<name>A0ABR2JT18_9EUKA</name>
<feature type="region of interest" description="Disordered" evidence="2">
    <location>
        <begin position="1"/>
        <end position="25"/>
    </location>
</feature>
<evidence type="ECO:0000256" key="2">
    <source>
        <dbReference type="SAM" id="MobiDB-lite"/>
    </source>
</evidence>
<feature type="region of interest" description="Disordered" evidence="2">
    <location>
        <begin position="221"/>
        <end position="262"/>
    </location>
</feature>
<comment type="caution">
    <text evidence="3">The sequence shown here is derived from an EMBL/GenBank/DDBJ whole genome shotgun (WGS) entry which is preliminary data.</text>
</comment>
<keyword evidence="4" id="KW-1185">Reference proteome</keyword>
<evidence type="ECO:0000256" key="1">
    <source>
        <dbReference type="SAM" id="Coils"/>
    </source>
</evidence>
<gene>
    <name evidence="3" type="ORF">M9Y10_044674</name>
</gene>
<organism evidence="3 4">
    <name type="scientific">Tritrichomonas musculus</name>
    <dbReference type="NCBI Taxonomy" id="1915356"/>
    <lineage>
        <taxon>Eukaryota</taxon>
        <taxon>Metamonada</taxon>
        <taxon>Parabasalia</taxon>
        <taxon>Tritrichomonadida</taxon>
        <taxon>Tritrichomonadidae</taxon>
        <taxon>Tritrichomonas</taxon>
    </lineage>
</organism>
<keyword evidence="1" id="KW-0175">Coiled coil</keyword>
<feature type="compositionally biased region" description="Basic and acidic residues" evidence="2">
    <location>
        <begin position="1"/>
        <end position="20"/>
    </location>
</feature>
<feature type="compositionally biased region" description="Basic and acidic residues" evidence="2">
    <location>
        <begin position="221"/>
        <end position="250"/>
    </location>
</feature>
<dbReference type="EMBL" id="JAPFFF010000009">
    <property type="protein sequence ID" value="KAK8882034.1"/>
    <property type="molecule type" value="Genomic_DNA"/>
</dbReference>
<accession>A0ABR2JT18</accession>
<dbReference type="Proteomes" id="UP001470230">
    <property type="component" value="Unassembled WGS sequence"/>
</dbReference>
<feature type="coiled-coil region" evidence="1">
    <location>
        <begin position="118"/>
        <end position="165"/>
    </location>
</feature>
<protein>
    <submittedName>
        <fullName evidence="3">Uncharacterized protein</fullName>
    </submittedName>
</protein>